<comment type="caution">
    <text evidence="9">The sequence shown here is derived from an EMBL/GenBank/DDBJ whole genome shotgun (WGS) entry which is preliminary data.</text>
</comment>
<keyword evidence="5" id="KW-0067">ATP-binding</keyword>
<comment type="similarity">
    <text evidence="1 7">Belongs to the carbohydrate kinase PfkB family.</text>
</comment>
<evidence type="ECO:0000313" key="10">
    <source>
        <dbReference type="Proteomes" id="UP001501343"/>
    </source>
</evidence>
<dbReference type="CDD" id="cd01164">
    <property type="entry name" value="FruK_PfkB_like"/>
    <property type="match status" value="1"/>
</dbReference>
<evidence type="ECO:0000256" key="3">
    <source>
        <dbReference type="ARBA" id="ARBA00022741"/>
    </source>
</evidence>
<dbReference type="Gene3D" id="3.40.1190.20">
    <property type="match status" value="1"/>
</dbReference>
<dbReference type="EMBL" id="BAAAOF010000001">
    <property type="protein sequence ID" value="GAA1914210.1"/>
    <property type="molecule type" value="Genomic_DNA"/>
</dbReference>
<gene>
    <name evidence="9" type="ORF">GCM10009775_03550</name>
</gene>
<dbReference type="InterPro" id="IPR011611">
    <property type="entry name" value="PfkB_dom"/>
</dbReference>
<accession>A0ABN2P7B0</accession>
<protein>
    <submittedName>
        <fullName evidence="9">Hexose kinase</fullName>
    </submittedName>
</protein>
<organism evidence="9 10">
    <name type="scientific">Microbacterium aoyamense</name>
    <dbReference type="NCBI Taxonomy" id="344166"/>
    <lineage>
        <taxon>Bacteria</taxon>
        <taxon>Bacillati</taxon>
        <taxon>Actinomycetota</taxon>
        <taxon>Actinomycetes</taxon>
        <taxon>Micrococcales</taxon>
        <taxon>Microbacteriaceae</taxon>
        <taxon>Microbacterium</taxon>
    </lineage>
</organism>
<feature type="domain" description="Carbohydrate kinase PfkB" evidence="8">
    <location>
        <begin position="21"/>
        <end position="296"/>
    </location>
</feature>
<dbReference type="InterPro" id="IPR017583">
    <property type="entry name" value="Tagatose/fructose_Pkinase"/>
</dbReference>
<dbReference type="PROSITE" id="PS00584">
    <property type="entry name" value="PFKB_KINASES_2"/>
    <property type="match status" value="1"/>
</dbReference>
<proteinExistence type="inferred from homology"/>
<dbReference type="GO" id="GO:0016301">
    <property type="term" value="F:kinase activity"/>
    <property type="evidence" value="ECO:0007669"/>
    <property type="project" value="UniProtKB-KW"/>
</dbReference>
<dbReference type="InterPro" id="IPR002139">
    <property type="entry name" value="Ribo/fructo_kinase"/>
</dbReference>
<evidence type="ECO:0000259" key="8">
    <source>
        <dbReference type="Pfam" id="PF00294"/>
    </source>
</evidence>
<dbReference type="NCBIfam" id="TIGR03168">
    <property type="entry name" value="1-PFK"/>
    <property type="match status" value="1"/>
</dbReference>
<dbReference type="Proteomes" id="UP001501343">
    <property type="component" value="Unassembled WGS sequence"/>
</dbReference>
<keyword evidence="4 7" id="KW-0418">Kinase</keyword>
<reference evidence="9 10" key="1">
    <citation type="journal article" date="2019" name="Int. J. Syst. Evol. Microbiol.">
        <title>The Global Catalogue of Microorganisms (GCM) 10K type strain sequencing project: providing services to taxonomists for standard genome sequencing and annotation.</title>
        <authorList>
            <consortium name="The Broad Institute Genomics Platform"/>
            <consortium name="The Broad Institute Genome Sequencing Center for Infectious Disease"/>
            <person name="Wu L."/>
            <person name="Ma J."/>
        </authorList>
    </citation>
    <scope>NUCLEOTIDE SEQUENCE [LARGE SCALE GENOMIC DNA]</scope>
    <source>
        <strain evidence="9 10">JCM 14900</strain>
    </source>
</reference>
<keyword evidence="10" id="KW-1185">Reference proteome</keyword>
<dbReference type="RefSeq" id="WP_248149018.1">
    <property type="nucleotide sequence ID" value="NZ_BAAAOF010000001.1"/>
</dbReference>
<evidence type="ECO:0000256" key="2">
    <source>
        <dbReference type="ARBA" id="ARBA00022679"/>
    </source>
</evidence>
<evidence type="ECO:0000313" key="9">
    <source>
        <dbReference type="EMBL" id="GAA1914210.1"/>
    </source>
</evidence>
<dbReference type="PANTHER" id="PTHR46566">
    <property type="entry name" value="1-PHOSPHOFRUCTOKINASE-RELATED"/>
    <property type="match status" value="1"/>
</dbReference>
<dbReference type="PRINTS" id="PR00990">
    <property type="entry name" value="RIBOKINASE"/>
</dbReference>
<keyword evidence="2 6" id="KW-0808">Transferase</keyword>
<evidence type="ECO:0000256" key="5">
    <source>
        <dbReference type="ARBA" id="ARBA00022840"/>
    </source>
</evidence>
<evidence type="ECO:0000256" key="6">
    <source>
        <dbReference type="PIRNR" id="PIRNR000535"/>
    </source>
</evidence>
<name>A0ABN2P7B0_9MICO</name>
<sequence length="314" mass="31189">MIVTLTAHPAMDRAIRLDAPLQPGEVQAATGEREDAGGKGINVARAVAAAGASTVAVLPLAQDDPFDAALRATGVPALRVPVAGRARTNLTITDPAGTTTKINLPGASLAPGETAALIAAVVDATAEARWLVLAGSLPPGVGDDFYVEVVQAVRAAHGASAPLVAVDTSGPALRAVVDRATPDLIKPNDEELAELAGGGLGGPDLNAAVLAVARTVVPDRARAALVTLGARGAILVTADGAWIGAAPRIRVASTVGAGDSSLAGYLLAESEGAAPPERLARAIRYGAAAASLAGTQAPRPMDLPTADVPISAID</sequence>
<dbReference type="PANTHER" id="PTHR46566:SF5">
    <property type="entry name" value="1-PHOSPHOFRUCTOKINASE"/>
    <property type="match status" value="1"/>
</dbReference>
<dbReference type="InterPro" id="IPR029056">
    <property type="entry name" value="Ribokinase-like"/>
</dbReference>
<evidence type="ECO:0000256" key="4">
    <source>
        <dbReference type="ARBA" id="ARBA00022777"/>
    </source>
</evidence>
<evidence type="ECO:0000256" key="1">
    <source>
        <dbReference type="ARBA" id="ARBA00010688"/>
    </source>
</evidence>
<dbReference type="Pfam" id="PF00294">
    <property type="entry name" value="PfkB"/>
    <property type="match status" value="1"/>
</dbReference>
<dbReference type="PIRSF" id="PIRSF000535">
    <property type="entry name" value="1PFK/6PFK/LacC"/>
    <property type="match status" value="1"/>
</dbReference>
<dbReference type="SUPFAM" id="SSF53613">
    <property type="entry name" value="Ribokinase-like"/>
    <property type="match status" value="1"/>
</dbReference>
<dbReference type="InterPro" id="IPR002173">
    <property type="entry name" value="Carboh/pur_kinase_PfkB_CS"/>
</dbReference>
<evidence type="ECO:0000256" key="7">
    <source>
        <dbReference type="RuleBase" id="RU003704"/>
    </source>
</evidence>
<keyword evidence="3" id="KW-0547">Nucleotide-binding</keyword>